<name>A0A8J7Z3G7_9CYAN</name>
<evidence type="ECO:0000313" key="2">
    <source>
        <dbReference type="Proteomes" id="UP000646053"/>
    </source>
</evidence>
<gene>
    <name evidence="1" type="ORF">GS601_18740</name>
</gene>
<comment type="caution">
    <text evidence="1">The sequence shown here is derived from an EMBL/GenBank/DDBJ whole genome shotgun (WGS) entry which is preliminary data.</text>
</comment>
<evidence type="ECO:0000313" key="1">
    <source>
        <dbReference type="EMBL" id="NDJ19304.1"/>
    </source>
</evidence>
<reference evidence="1" key="1">
    <citation type="submission" date="2019-12" db="EMBL/GenBank/DDBJ databases">
        <title>High-Quality draft genome sequences of three cyanobacteria isolated from the limestone walls of the Old Cathedral of Coimbra.</title>
        <authorList>
            <person name="Tiago I."/>
            <person name="Soares F."/>
            <person name="Portugal A."/>
        </authorList>
    </citation>
    <scope>NUCLEOTIDE SEQUENCE</scope>
    <source>
        <strain evidence="1">A</strain>
    </source>
</reference>
<sequence length="151" mass="15698">MSRLQTGSGWIISFMLLGSVATVAQPATFGALTLGATSMSGALSGSTGGNTSLPAIVSNRDRHGRNCLGYGDPNPDHTLILQKPAAKLRLAIATGGSNMTIVVAGANGVFRCGDSGILEDGDWQTGTYQVWVGTVEPNKSRNYRLTVQGNE</sequence>
<proteinExistence type="predicted"/>
<dbReference type="EMBL" id="WVIE01000028">
    <property type="protein sequence ID" value="NDJ19304.1"/>
    <property type="molecule type" value="Genomic_DNA"/>
</dbReference>
<dbReference type="AlphaFoldDB" id="A0A8J7Z3G7"/>
<protein>
    <submittedName>
        <fullName evidence="1">Uncharacterized protein</fullName>
    </submittedName>
</protein>
<organism evidence="1 2">
    <name type="scientific">Myxacorys almedinensis A</name>
    <dbReference type="NCBI Taxonomy" id="2690445"/>
    <lineage>
        <taxon>Bacteria</taxon>
        <taxon>Bacillati</taxon>
        <taxon>Cyanobacteriota</taxon>
        <taxon>Cyanophyceae</taxon>
        <taxon>Leptolyngbyales</taxon>
        <taxon>Leptolyngbyaceae</taxon>
        <taxon>Myxacorys</taxon>
        <taxon>Myxacorys almedinensis</taxon>
    </lineage>
</organism>
<dbReference type="Proteomes" id="UP000646053">
    <property type="component" value="Unassembled WGS sequence"/>
</dbReference>
<accession>A0A8J7Z3G7</accession>
<keyword evidence="2" id="KW-1185">Reference proteome</keyword>